<feature type="binding site" evidence="5">
    <location>
        <position position="197"/>
    </location>
    <ligand>
        <name>Zn(2+)</name>
        <dbReference type="ChEBI" id="CHEBI:29105"/>
    </ligand>
</feature>
<protein>
    <submittedName>
        <fullName evidence="7">Hemolysin III</fullName>
    </submittedName>
</protein>
<gene>
    <name evidence="7" type="ORF">MEBOL_007887</name>
</gene>
<keyword evidence="5" id="KW-0479">Metal-binding</keyword>
<feature type="binding site" evidence="5">
    <location>
        <position position="201"/>
    </location>
    <ligand>
        <name>Zn(2+)</name>
        <dbReference type="ChEBI" id="CHEBI:29105"/>
    </ligand>
</feature>
<keyword evidence="3 6" id="KW-1133">Transmembrane helix</keyword>
<accession>A0A250IRK6</accession>
<sequence>MSSERKLSEGAVLVKPRLRGVLHHGAAQVAFGAGVVLVIFSPSARAAWASAIYAASTVILFGVSAAYHRPTWQPRQRALMRRLDHASISLLIAGTYTPMCLLALPHPVGNSLLWAIWGTASLGMLQALFWAHAPKWVSALVYLLVGWTIVPYFGDVRAALSVGQLALLFGGGVLYSAGAIIYALRRPNPVPAVFGYHEVFHALTLAACALHFVLVLSFVRGVSG</sequence>
<dbReference type="OrthoDB" id="9813689at2"/>
<evidence type="ECO:0000256" key="2">
    <source>
        <dbReference type="ARBA" id="ARBA00022692"/>
    </source>
</evidence>
<feature type="transmembrane region" description="Helical" evidence="6">
    <location>
        <begin position="88"/>
        <end position="105"/>
    </location>
</feature>
<comment type="subcellular location">
    <subcellularLocation>
        <location evidence="1">Membrane</location>
        <topology evidence="1">Multi-pass membrane protein</topology>
    </subcellularLocation>
</comment>
<keyword evidence="5" id="KW-0862">Zinc</keyword>
<keyword evidence="4 6" id="KW-0472">Membrane</keyword>
<feature type="transmembrane region" description="Helical" evidence="6">
    <location>
        <begin position="165"/>
        <end position="184"/>
    </location>
</feature>
<reference evidence="7 8" key="1">
    <citation type="submission" date="2017-06" db="EMBL/GenBank/DDBJ databases">
        <authorList>
            <person name="Kim H.J."/>
            <person name="Triplett B.A."/>
        </authorList>
    </citation>
    <scope>NUCLEOTIDE SEQUENCE [LARGE SCALE GENOMIC DNA]</scope>
    <source>
        <strain evidence="7 8">DSM 14713</strain>
    </source>
</reference>
<keyword evidence="2 6" id="KW-0812">Transmembrane</keyword>
<dbReference type="PANTHER" id="PTHR20855:SF3">
    <property type="entry name" value="LD03007P"/>
    <property type="match status" value="1"/>
</dbReference>
<feature type="transmembrane region" description="Helical" evidence="6">
    <location>
        <begin position="21"/>
        <end position="40"/>
    </location>
</feature>
<dbReference type="AlphaFoldDB" id="A0A250IRK6"/>
<feature type="transmembrane region" description="Helical" evidence="6">
    <location>
        <begin position="46"/>
        <end position="67"/>
    </location>
</feature>
<dbReference type="GO" id="GO:0016020">
    <property type="term" value="C:membrane"/>
    <property type="evidence" value="ECO:0007669"/>
    <property type="project" value="UniProtKB-SubCell"/>
</dbReference>
<dbReference type="Pfam" id="PF03006">
    <property type="entry name" value="HlyIII"/>
    <property type="match status" value="1"/>
</dbReference>
<evidence type="ECO:0000256" key="6">
    <source>
        <dbReference type="SAM" id="Phobius"/>
    </source>
</evidence>
<feature type="transmembrane region" description="Helical" evidence="6">
    <location>
        <begin position="136"/>
        <end position="153"/>
    </location>
</feature>
<dbReference type="GO" id="GO:0046872">
    <property type="term" value="F:metal ion binding"/>
    <property type="evidence" value="ECO:0007669"/>
    <property type="project" value="UniProtKB-KW"/>
</dbReference>
<evidence type="ECO:0000256" key="1">
    <source>
        <dbReference type="ARBA" id="ARBA00004141"/>
    </source>
</evidence>
<keyword evidence="8" id="KW-1185">Reference proteome</keyword>
<evidence type="ECO:0000256" key="5">
    <source>
        <dbReference type="PIRSR" id="PIRSR604254-1"/>
    </source>
</evidence>
<dbReference type="KEGG" id="mbd:MEBOL_007887"/>
<dbReference type="EMBL" id="CP022163">
    <property type="protein sequence ID" value="ATB34385.1"/>
    <property type="molecule type" value="Genomic_DNA"/>
</dbReference>
<dbReference type="Proteomes" id="UP000217289">
    <property type="component" value="Chromosome"/>
</dbReference>
<dbReference type="InterPro" id="IPR004254">
    <property type="entry name" value="AdipoR/HlyIII-related"/>
</dbReference>
<evidence type="ECO:0000256" key="4">
    <source>
        <dbReference type="ARBA" id="ARBA00023136"/>
    </source>
</evidence>
<evidence type="ECO:0000313" key="8">
    <source>
        <dbReference type="Proteomes" id="UP000217289"/>
    </source>
</evidence>
<feature type="transmembrane region" description="Helical" evidence="6">
    <location>
        <begin position="196"/>
        <end position="219"/>
    </location>
</feature>
<proteinExistence type="predicted"/>
<organism evidence="7 8">
    <name type="scientific">Melittangium boletus DSM 14713</name>
    <dbReference type="NCBI Taxonomy" id="1294270"/>
    <lineage>
        <taxon>Bacteria</taxon>
        <taxon>Pseudomonadati</taxon>
        <taxon>Myxococcota</taxon>
        <taxon>Myxococcia</taxon>
        <taxon>Myxococcales</taxon>
        <taxon>Cystobacterineae</taxon>
        <taxon>Archangiaceae</taxon>
        <taxon>Melittangium</taxon>
    </lineage>
</organism>
<feature type="binding site" evidence="5">
    <location>
        <position position="68"/>
    </location>
    <ligand>
        <name>Zn(2+)</name>
        <dbReference type="ChEBI" id="CHEBI:29105"/>
    </ligand>
</feature>
<dbReference type="RefSeq" id="WP_095982292.1">
    <property type="nucleotide sequence ID" value="NZ_CP022163.1"/>
</dbReference>
<evidence type="ECO:0000256" key="3">
    <source>
        <dbReference type="ARBA" id="ARBA00022989"/>
    </source>
</evidence>
<name>A0A250IRK6_9BACT</name>
<dbReference type="PANTHER" id="PTHR20855">
    <property type="entry name" value="ADIPOR/PROGESTIN RECEPTOR-RELATED"/>
    <property type="match status" value="1"/>
</dbReference>
<evidence type="ECO:0000313" key="7">
    <source>
        <dbReference type="EMBL" id="ATB34385.1"/>
    </source>
</evidence>